<dbReference type="PANTHER" id="PTHR31818:SF1">
    <property type="entry name" value="O-FUCOSYLTRANSFERASE 16"/>
    <property type="match status" value="1"/>
</dbReference>
<keyword evidence="8" id="KW-1133">Transmembrane helix</keyword>
<evidence type="ECO:0000256" key="2">
    <source>
        <dbReference type="ARBA" id="ARBA00022676"/>
    </source>
</evidence>
<evidence type="ECO:0000313" key="9">
    <source>
        <dbReference type="EMBL" id="RWR92976.1"/>
    </source>
</evidence>
<keyword evidence="8" id="KW-0472">Membrane</keyword>
<evidence type="ECO:0000313" key="10">
    <source>
        <dbReference type="Proteomes" id="UP000283530"/>
    </source>
</evidence>
<evidence type="ECO:0000256" key="1">
    <source>
        <dbReference type="ARBA" id="ARBA00007737"/>
    </source>
</evidence>
<organism evidence="9 10">
    <name type="scientific">Cinnamomum micranthum f. kanehirae</name>
    <dbReference type="NCBI Taxonomy" id="337451"/>
    <lineage>
        <taxon>Eukaryota</taxon>
        <taxon>Viridiplantae</taxon>
        <taxon>Streptophyta</taxon>
        <taxon>Embryophyta</taxon>
        <taxon>Tracheophyta</taxon>
        <taxon>Spermatophyta</taxon>
        <taxon>Magnoliopsida</taxon>
        <taxon>Magnoliidae</taxon>
        <taxon>Laurales</taxon>
        <taxon>Lauraceae</taxon>
        <taxon>Cinnamomum</taxon>
    </lineage>
</organism>
<keyword evidence="10" id="KW-1185">Reference proteome</keyword>
<accession>A0A443PQC0</accession>
<evidence type="ECO:0000256" key="5">
    <source>
        <dbReference type="ARBA" id="ARBA00023277"/>
    </source>
</evidence>
<proteinExistence type="inferred from homology"/>
<dbReference type="EMBL" id="QPKB01000009">
    <property type="protein sequence ID" value="RWR92976.1"/>
    <property type="molecule type" value="Genomic_DNA"/>
</dbReference>
<keyword evidence="2 9" id="KW-0328">Glycosyltransferase</keyword>
<evidence type="ECO:0000256" key="4">
    <source>
        <dbReference type="ARBA" id="ARBA00023253"/>
    </source>
</evidence>
<gene>
    <name evidence="9" type="ORF">CKAN_02220600</name>
</gene>
<dbReference type="GO" id="GO:0006004">
    <property type="term" value="P:fucose metabolic process"/>
    <property type="evidence" value="ECO:0007669"/>
    <property type="project" value="UniProtKB-KW"/>
</dbReference>
<dbReference type="InterPro" id="IPR019378">
    <property type="entry name" value="GDP-Fuc_O-FucTrfase"/>
</dbReference>
<dbReference type="PANTHER" id="PTHR31818">
    <property type="entry name" value="O-FUCOSYLTRANSFERASE 16"/>
    <property type="match status" value="1"/>
</dbReference>
<dbReference type="PIRSF" id="PIRSF009360">
    <property type="entry name" value="UCP009360"/>
    <property type="match status" value="1"/>
</dbReference>
<comment type="caution">
    <text evidence="9">The sequence shown here is derived from an EMBL/GenBank/DDBJ whole genome shotgun (WGS) entry which is preliminary data.</text>
</comment>
<reference evidence="9 10" key="1">
    <citation type="journal article" date="2019" name="Nat. Plants">
        <title>Stout camphor tree genome fills gaps in understanding of flowering plant genome evolution.</title>
        <authorList>
            <person name="Chaw S.M."/>
            <person name="Liu Y.C."/>
            <person name="Wu Y.W."/>
            <person name="Wang H.Y."/>
            <person name="Lin C.I."/>
            <person name="Wu C.S."/>
            <person name="Ke H.M."/>
            <person name="Chang L.Y."/>
            <person name="Hsu C.Y."/>
            <person name="Yang H.T."/>
            <person name="Sudianto E."/>
            <person name="Hsu M.H."/>
            <person name="Wu K.P."/>
            <person name="Wang L.N."/>
            <person name="Leebens-Mack J.H."/>
            <person name="Tsai I.J."/>
        </authorList>
    </citation>
    <scope>NUCLEOTIDE SEQUENCE [LARGE SCALE GENOMIC DNA]</scope>
    <source>
        <strain evidence="10">cv. Chaw 1501</strain>
        <tissue evidence="9">Young leaves</tissue>
    </source>
</reference>
<evidence type="ECO:0000256" key="8">
    <source>
        <dbReference type="SAM" id="Phobius"/>
    </source>
</evidence>
<dbReference type="AlphaFoldDB" id="A0A443PQC0"/>
<comment type="similarity">
    <text evidence="1">Belongs to the glycosyltransferase GT106 family.</text>
</comment>
<keyword evidence="5" id="KW-0119">Carbohydrate metabolism</keyword>
<evidence type="ECO:0000256" key="3">
    <source>
        <dbReference type="ARBA" id="ARBA00022679"/>
    </source>
</evidence>
<keyword evidence="8" id="KW-0812">Transmembrane</keyword>
<protein>
    <recommendedName>
        <fullName evidence="6">O-fucosyltransferase family protein</fullName>
    </recommendedName>
</protein>
<name>A0A443PQC0_9MAGN</name>
<sequence>MRGKRKYLTTMDSQFHRGRRHHHHNLHRFLIPAISTISGISAAALVFFSLLSFLSPTPVDSPSLSLTHFLRNDRTNPFDDVYFRVPSGGGSARHDLWSSKSSKFYYGCSNSTAKAVTHPNRYLMIATSGGLNQQRTGITDAVVAARILNATLVIPKLDQKSFWKDSSDFSEIFDVDQFISFLSKDVNIIKQLPRKGRKPVGTPYTMRVPRKCTPRCYQIRVLPNLLKRHVVQLTKFDYRLANKLETDLQKLRCRVNYHALKFADPIIEMGRKLTNRMREKSKHFIALHLRFEPDMLAFSGCYYGGGEKERRELGAIRKRWKTLHTRNPDKERRHGKCPLTPEEVGLMLRALGFGNDVHIYVASGEVYGGEETLAPLKALFPNFHSKETLASKEELSPFSSFSSRLAALDFIVCDESDVFVTNNNGNMARMLAGRRRYFGHRRTIRPNAKKLYSIFLNRENMTWEAFASKVRTNQIGFMGEPNEVRPGRGEFHENPSTCICENLKAKAFDSGVLEAGTKSGTGDTGKGISESTDHLADEQDSSELDYGELEEKVLSNKTGSEYDLFIKSEDPELEEILSD</sequence>
<dbReference type="STRING" id="337451.A0A443PQC0"/>
<dbReference type="CDD" id="cd11299">
    <property type="entry name" value="O-FucT_plant"/>
    <property type="match status" value="1"/>
</dbReference>
<feature type="region of interest" description="Disordered" evidence="7">
    <location>
        <begin position="516"/>
        <end position="546"/>
    </location>
</feature>
<dbReference type="GO" id="GO:0016757">
    <property type="term" value="F:glycosyltransferase activity"/>
    <property type="evidence" value="ECO:0007669"/>
    <property type="project" value="UniProtKB-KW"/>
</dbReference>
<feature type="transmembrane region" description="Helical" evidence="8">
    <location>
        <begin position="29"/>
        <end position="54"/>
    </location>
</feature>
<dbReference type="InterPro" id="IPR024709">
    <property type="entry name" value="FucosylTrfase_pln"/>
</dbReference>
<dbReference type="OrthoDB" id="1882547at2759"/>
<evidence type="ECO:0000256" key="7">
    <source>
        <dbReference type="SAM" id="MobiDB-lite"/>
    </source>
</evidence>
<dbReference type="Pfam" id="PF10250">
    <property type="entry name" value="O-FucT"/>
    <property type="match status" value="1"/>
</dbReference>
<keyword evidence="3 9" id="KW-0808">Transferase</keyword>
<evidence type="ECO:0000256" key="6">
    <source>
        <dbReference type="ARBA" id="ARBA00030350"/>
    </source>
</evidence>
<keyword evidence="4" id="KW-0294">Fucose metabolism</keyword>
<dbReference type="Proteomes" id="UP000283530">
    <property type="component" value="Unassembled WGS sequence"/>
</dbReference>